<dbReference type="Proteomes" id="UP001620626">
    <property type="component" value="Unassembled WGS sequence"/>
</dbReference>
<keyword evidence="4" id="KW-1185">Reference proteome</keyword>
<proteinExistence type="predicted"/>
<name>A0ABD2IU42_9BILA</name>
<evidence type="ECO:0000256" key="1">
    <source>
        <dbReference type="SAM" id="MobiDB-lite"/>
    </source>
</evidence>
<dbReference type="EMBL" id="JBICBT010001241">
    <property type="protein sequence ID" value="KAL3076833.1"/>
    <property type="molecule type" value="Genomic_DNA"/>
</dbReference>
<protein>
    <submittedName>
        <fullName evidence="3">Uncharacterized protein</fullName>
    </submittedName>
</protein>
<feature type="compositionally biased region" description="Polar residues" evidence="1">
    <location>
        <begin position="12"/>
        <end position="28"/>
    </location>
</feature>
<evidence type="ECO:0000313" key="3">
    <source>
        <dbReference type="EMBL" id="KAL3076833.1"/>
    </source>
</evidence>
<dbReference type="AlphaFoldDB" id="A0ABD2IU42"/>
<feature type="transmembrane region" description="Helical" evidence="2">
    <location>
        <begin position="38"/>
        <end position="55"/>
    </location>
</feature>
<organism evidence="3 4">
    <name type="scientific">Heterodera trifolii</name>
    <dbReference type="NCBI Taxonomy" id="157864"/>
    <lineage>
        <taxon>Eukaryota</taxon>
        <taxon>Metazoa</taxon>
        <taxon>Ecdysozoa</taxon>
        <taxon>Nematoda</taxon>
        <taxon>Chromadorea</taxon>
        <taxon>Rhabditida</taxon>
        <taxon>Tylenchina</taxon>
        <taxon>Tylenchomorpha</taxon>
        <taxon>Tylenchoidea</taxon>
        <taxon>Heteroderidae</taxon>
        <taxon>Heteroderinae</taxon>
        <taxon>Heterodera</taxon>
    </lineage>
</organism>
<keyword evidence="2" id="KW-1133">Transmembrane helix</keyword>
<reference evidence="3 4" key="1">
    <citation type="submission" date="2024-10" db="EMBL/GenBank/DDBJ databases">
        <authorList>
            <person name="Kim D."/>
        </authorList>
    </citation>
    <scope>NUCLEOTIDE SEQUENCE [LARGE SCALE GENOMIC DNA]</scope>
    <source>
        <strain evidence="3">BH-2024</strain>
    </source>
</reference>
<feature type="region of interest" description="Disordered" evidence="1">
    <location>
        <begin position="1"/>
        <end position="28"/>
    </location>
</feature>
<evidence type="ECO:0000256" key="2">
    <source>
        <dbReference type="SAM" id="Phobius"/>
    </source>
</evidence>
<accession>A0ABD2IU42</accession>
<sequence length="69" mass="7078">MEVLATGGQSPGGHNTPLQQQTTPPALCGQQNKFKPKIFVLLLLVSFAVVTNTTGNSPSSVSGAVIGEL</sequence>
<keyword evidence="2" id="KW-0472">Membrane</keyword>
<gene>
    <name evidence="3" type="ORF">niasHT_033735</name>
</gene>
<keyword evidence="2" id="KW-0812">Transmembrane</keyword>
<comment type="caution">
    <text evidence="3">The sequence shown here is derived from an EMBL/GenBank/DDBJ whole genome shotgun (WGS) entry which is preliminary data.</text>
</comment>
<evidence type="ECO:0000313" key="4">
    <source>
        <dbReference type="Proteomes" id="UP001620626"/>
    </source>
</evidence>